<sequence length="256" mass="28169">MNSPKCAVIREGSGPCLLPADLVLQSCDGELIGTHSVNVELCMKGVPPSSTAEDGVSQLIHLPEHSSAIRSFLPFIHNVLPESFAGKDPNQIADILCMGIKYTNWFAILYCETEIMMQIEASPAKSPAAYLKLLSPFYTRNMLNTLAYHALLLPPDQVINELAGTPASGTWTQFSEAYCTWKANYTASMDPESAQYAVHITPFSPTPESCPDLMEIVPRIEYAFQEFCKDVACALGREHAVPSTVQHSRCGRLEWL</sequence>
<proteinExistence type="predicted"/>
<dbReference type="AlphaFoldDB" id="A0AAW0AYN6"/>
<name>A0AAW0AYN6_9AGAR</name>
<evidence type="ECO:0000313" key="2">
    <source>
        <dbReference type="Proteomes" id="UP001383192"/>
    </source>
</evidence>
<protein>
    <submittedName>
        <fullName evidence="1">Uncharacterized protein</fullName>
    </submittedName>
</protein>
<reference evidence="1 2" key="1">
    <citation type="submission" date="2024-01" db="EMBL/GenBank/DDBJ databases">
        <title>A draft genome for a cacao thread blight-causing isolate of Paramarasmius palmivorus.</title>
        <authorList>
            <person name="Baruah I.K."/>
            <person name="Bukari Y."/>
            <person name="Amoako-Attah I."/>
            <person name="Meinhardt L.W."/>
            <person name="Bailey B.A."/>
            <person name="Cohen S.P."/>
        </authorList>
    </citation>
    <scope>NUCLEOTIDE SEQUENCE [LARGE SCALE GENOMIC DNA]</scope>
    <source>
        <strain evidence="1 2">GH-12</strain>
    </source>
</reference>
<comment type="caution">
    <text evidence="1">The sequence shown here is derived from an EMBL/GenBank/DDBJ whole genome shotgun (WGS) entry which is preliminary data.</text>
</comment>
<organism evidence="1 2">
    <name type="scientific">Paramarasmius palmivorus</name>
    <dbReference type="NCBI Taxonomy" id="297713"/>
    <lineage>
        <taxon>Eukaryota</taxon>
        <taxon>Fungi</taxon>
        <taxon>Dikarya</taxon>
        <taxon>Basidiomycota</taxon>
        <taxon>Agaricomycotina</taxon>
        <taxon>Agaricomycetes</taxon>
        <taxon>Agaricomycetidae</taxon>
        <taxon>Agaricales</taxon>
        <taxon>Marasmiineae</taxon>
        <taxon>Marasmiaceae</taxon>
        <taxon>Paramarasmius</taxon>
    </lineage>
</organism>
<accession>A0AAW0AYN6</accession>
<dbReference type="Proteomes" id="UP001383192">
    <property type="component" value="Unassembled WGS sequence"/>
</dbReference>
<keyword evidence="2" id="KW-1185">Reference proteome</keyword>
<dbReference type="EMBL" id="JAYKXP010000224">
    <property type="protein sequence ID" value="KAK7018685.1"/>
    <property type="molecule type" value="Genomic_DNA"/>
</dbReference>
<evidence type="ECO:0000313" key="1">
    <source>
        <dbReference type="EMBL" id="KAK7018685.1"/>
    </source>
</evidence>
<gene>
    <name evidence="1" type="ORF">VNI00_018312</name>
</gene>